<evidence type="ECO:0000313" key="1">
    <source>
        <dbReference type="EMBL" id="AGH17445.1"/>
    </source>
</evidence>
<evidence type="ECO:0000313" key="2">
    <source>
        <dbReference type="Proteomes" id="UP000011820"/>
    </source>
</evidence>
<reference evidence="1 2" key="1">
    <citation type="journal article" date="2013" name="Genome Announc.">
        <title>Complete Genome Sequence of a Chinese Strain of 'Candidatus Liberibacter asiaticus'.</title>
        <authorList>
            <person name="Lin H."/>
            <person name="Han C.S."/>
            <person name="Liu B."/>
            <person name="Lou B."/>
            <person name="Bai X."/>
            <person name="Deng C."/>
            <person name="Civerolo E.L."/>
            <person name="Gupta G."/>
        </authorList>
    </citation>
    <scope>NUCLEOTIDE SEQUENCE [LARGE SCALE GENOMIC DNA]</scope>
    <source>
        <strain evidence="2">gxpsy</strain>
    </source>
</reference>
<dbReference type="EMBL" id="CP004005">
    <property type="protein sequence ID" value="AGH17445.1"/>
    <property type="molecule type" value="Genomic_DNA"/>
</dbReference>
<accession>A0ABM5NHG0</accession>
<dbReference type="Proteomes" id="UP000011820">
    <property type="component" value="Chromosome"/>
</dbReference>
<sequence length="574" mass="64741">MDQGLVSIAVLSLFLIGCDLGAERNDIKSVQTGHNKMADNKQNITLQYLDREVRDLETLLERAKNGLIPLDEQEYIRGVKEVEIRKMMELFASDPANSGVSTKSISVRLNEIWDGLVVVWNNEVDRFNDQLVMDTTNKEARIQDSEKTLDSISRQDAWEKTSSLRRMLEEQKLLIKQVRDKDIEKTIAEIENFIKDSEERLKNAIEARKRKDYELSHLHIERFYNRFYMIDDLMNFANTRIWTLRGNTSLLINSKIKIIAKVNKLTGDVENVKFMEPSEFEYLKTSPLSQEEGTKRAIELLDKAAGYLQEAIKEMDAKNYLSSHRLISKARRINERASNFIKFLKTRFPNTFGSPALEAKFGIYNDVYRDFLAKMEGSSSSSGSVDVNTSTWDKIKEIDSSLKKAGEVVDQVDREIGLYLKYRDREVFKSTSVSQSSIDVMKQESEMVKVSLDGSIVPYKQGDSIVEGEGIGYTYTSLAQLPSIDTGEAFNGLGGRKRRVVSSSVRVLNAQGLEVGTSFDKMYPVKGLKDEAKSGEFNCPLGGSFTSQDGLCLRQKGANTGAITAVITHFSTGG</sequence>
<dbReference type="RefSeq" id="WP_015453040.1">
    <property type="nucleotide sequence ID" value="NC_020549.1"/>
</dbReference>
<proteinExistence type="predicted"/>
<keyword evidence="2" id="KW-1185">Reference proteome</keyword>
<name>A0ABM5NHG0_LIBAS</name>
<protein>
    <submittedName>
        <fullName evidence="1">Uncharacterized protein</fullName>
    </submittedName>
</protein>
<organism evidence="1 2">
    <name type="scientific">Candidatus Liberibacter asiaticus str. gxpsy</name>
    <dbReference type="NCBI Taxonomy" id="1174529"/>
    <lineage>
        <taxon>Bacteria</taxon>
        <taxon>Pseudomonadati</taxon>
        <taxon>Pseudomonadota</taxon>
        <taxon>Alphaproteobacteria</taxon>
        <taxon>Hyphomicrobiales</taxon>
        <taxon>Rhizobiaceae</taxon>
        <taxon>Liberibacter</taxon>
    </lineage>
</organism>
<gene>
    <name evidence="1" type="ORF">WSI_05440</name>
</gene>